<accession>A0AAN0JSR6</accession>
<evidence type="ECO:0000256" key="1">
    <source>
        <dbReference type="SAM" id="SignalP"/>
    </source>
</evidence>
<dbReference type="EnsemblMetazoa" id="XM_020004304.1">
    <property type="protein sequence ID" value="XP_019859863.1"/>
    <property type="gene ID" value="LOC109588117"/>
</dbReference>
<proteinExistence type="predicted"/>
<dbReference type="Proteomes" id="UP000007879">
    <property type="component" value="Unassembled WGS sequence"/>
</dbReference>
<dbReference type="AlphaFoldDB" id="A0AAN0JSR6"/>
<reference evidence="3" key="1">
    <citation type="journal article" date="2010" name="Nature">
        <title>The Amphimedon queenslandica genome and the evolution of animal complexity.</title>
        <authorList>
            <person name="Srivastava M."/>
            <person name="Simakov O."/>
            <person name="Chapman J."/>
            <person name="Fahey B."/>
            <person name="Gauthier M.E."/>
            <person name="Mitros T."/>
            <person name="Richards G.S."/>
            <person name="Conaco C."/>
            <person name="Dacre M."/>
            <person name="Hellsten U."/>
            <person name="Larroux C."/>
            <person name="Putnam N.H."/>
            <person name="Stanke M."/>
            <person name="Adamska M."/>
            <person name="Darling A."/>
            <person name="Degnan S.M."/>
            <person name="Oakley T.H."/>
            <person name="Plachetzki D.C."/>
            <person name="Zhai Y."/>
            <person name="Adamski M."/>
            <person name="Calcino A."/>
            <person name="Cummins S.F."/>
            <person name="Goodstein D.M."/>
            <person name="Harris C."/>
            <person name="Jackson D.J."/>
            <person name="Leys S.P."/>
            <person name="Shu S."/>
            <person name="Woodcroft B.J."/>
            <person name="Vervoort M."/>
            <person name="Kosik K.S."/>
            <person name="Manning G."/>
            <person name="Degnan B.M."/>
            <person name="Rokhsar D.S."/>
        </authorList>
    </citation>
    <scope>NUCLEOTIDE SEQUENCE [LARGE SCALE GENOMIC DNA]</scope>
</reference>
<keyword evidence="1" id="KW-0732">Signal</keyword>
<evidence type="ECO:0000313" key="2">
    <source>
        <dbReference type="EnsemblMetazoa" id="XP_019859863.1"/>
    </source>
</evidence>
<dbReference type="KEGG" id="aqu:109588117"/>
<reference evidence="2" key="2">
    <citation type="submission" date="2024-06" db="UniProtKB">
        <authorList>
            <consortium name="EnsemblMetazoa"/>
        </authorList>
    </citation>
    <scope>IDENTIFICATION</scope>
</reference>
<name>A0AAN0JSR6_AMPQE</name>
<sequence>MGSVLLTGFILVILSTCYTNGLELTDLYPYGTEHGDTMRTGYNSLPTVPLLAPIDNLVAFGPTGLTATRYTVNYDEYLRLHNDGSDSILLNLLYLGDGDFDNTKIYGRTSDDPALIKRSVYAAVPLKLLQIPSELGYLVFSTK</sequence>
<evidence type="ECO:0000313" key="3">
    <source>
        <dbReference type="Proteomes" id="UP000007879"/>
    </source>
</evidence>
<organism evidence="2 3">
    <name type="scientific">Amphimedon queenslandica</name>
    <name type="common">Sponge</name>
    <dbReference type="NCBI Taxonomy" id="400682"/>
    <lineage>
        <taxon>Eukaryota</taxon>
        <taxon>Metazoa</taxon>
        <taxon>Porifera</taxon>
        <taxon>Demospongiae</taxon>
        <taxon>Heteroscleromorpha</taxon>
        <taxon>Haplosclerida</taxon>
        <taxon>Niphatidae</taxon>
        <taxon>Amphimedon</taxon>
    </lineage>
</organism>
<dbReference type="GeneID" id="109588117"/>
<protein>
    <submittedName>
        <fullName evidence="2">Uncharacterized protein</fullName>
    </submittedName>
</protein>
<keyword evidence="3" id="KW-1185">Reference proteome</keyword>
<dbReference type="RefSeq" id="XP_019859863.1">
    <property type="nucleotide sequence ID" value="XM_020004304.1"/>
</dbReference>
<feature type="chain" id="PRO_5042991994" evidence="1">
    <location>
        <begin position="22"/>
        <end position="143"/>
    </location>
</feature>
<feature type="signal peptide" evidence="1">
    <location>
        <begin position="1"/>
        <end position="21"/>
    </location>
</feature>